<feature type="domain" description="Peptidase S1" evidence="3">
    <location>
        <begin position="15"/>
        <end position="219"/>
    </location>
</feature>
<accession>A0A6P4F6T8</accession>
<evidence type="ECO:0000259" key="3">
    <source>
        <dbReference type="PROSITE" id="PS50240"/>
    </source>
</evidence>
<feature type="chain" id="PRO_5027686403" evidence="2">
    <location>
        <begin position="21"/>
        <end position="229"/>
    </location>
</feature>
<dbReference type="FunFam" id="2.40.10.10:FF:000068">
    <property type="entry name" value="transmembrane protease serine 2"/>
    <property type="match status" value="1"/>
</dbReference>
<evidence type="ECO:0000313" key="5">
    <source>
        <dbReference type="Proteomes" id="UP001652680"/>
    </source>
</evidence>
<dbReference type="PANTHER" id="PTHR24260:SF147">
    <property type="entry name" value="EG:BACR7A4.3 PROTEIN-RELATED"/>
    <property type="match status" value="1"/>
</dbReference>
<evidence type="ECO:0000256" key="1">
    <source>
        <dbReference type="ARBA" id="ARBA00023157"/>
    </source>
</evidence>
<dbReference type="InterPro" id="IPR009003">
    <property type="entry name" value="Peptidase_S1_PA"/>
</dbReference>
<dbReference type="InterPro" id="IPR001254">
    <property type="entry name" value="Trypsin_dom"/>
</dbReference>
<dbReference type="AlphaFoldDB" id="A0A6P4F6T8"/>
<evidence type="ECO:0000313" key="6">
    <source>
        <dbReference type="RefSeq" id="XP_016983053.1"/>
    </source>
</evidence>
<reference evidence="5" key="1">
    <citation type="journal article" date="2021" name="Elife">
        <title>Highly contiguous assemblies of 101 drosophilid genomes.</title>
        <authorList>
            <person name="Kim B.Y."/>
            <person name="Wang J.R."/>
            <person name="Miller D.E."/>
            <person name="Barmina O."/>
            <person name="Delaney E."/>
            <person name="Thompson A."/>
            <person name="Comeault A.A."/>
            <person name="Peede D."/>
            <person name="D'Agostino E.R."/>
            <person name="Pelaez J."/>
            <person name="Aguilar J.M."/>
            <person name="Haji D."/>
            <person name="Matsunaga T."/>
            <person name="Armstrong E.E."/>
            <person name="Zych M."/>
            <person name="Ogawa Y."/>
            <person name="Stamenkovic-Radak M."/>
            <person name="Jelic M."/>
            <person name="Veselinovic M.S."/>
            <person name="Tanaskovic M."/>
            <person name="Eric P."/>
            <person name="Gao J.J."/>
            <person name="Katoh T.K."/>
            <person name="Toda M.J."/>
            <person name="Watabe H."/>
            <person name="Watada M."/>
            <person name="Davis J.S."/>
            <person name="Moyle L.C."/>
            <person name="Manoli G."/>
            <person name="Bertolini E."/>
            <person name="Kostal V."/>
            <person name="Hawley R.S."/>
            <person name="Takahashi A."/>
            <person name="Jones C.D."/>
            <person name="Price D.K."/>
            <person name="Whiteman N."/>
            <person name="Kopp A."/>
            <person name="Matute D.R."/>
            <person name="Petrov D.A."/>
        </authorList>
    </citation>
    <scope>NUCLEOTIDE SEQUENCE [LARGE SCALE GENOMIC DNA]</scope>
</reference>
<dbReference type="PANTHER" id="PTHR24260">
    <property type="match status" value="1"/>
</dbReference>
<dbReference type="InterPro" id="IPR051333">
    <property type="entry name" value="CLIP_Serine_Protease"/>
</dbReference>
<keyword evidence="5" id="KW-1185">Reference proteome</keyword>
<dbReference type="OrthoDB" id="7840639at2759"/>
<dbReference type="SUPFAM" id="SSF50494">
    <property type="entry name" value="Trypsin-like serine proteases"/>
    <property type="match status" value="1"/>
</dbReference>
<dbReference type="Proteomes" id="UP001652680">
    <property type="component" value="Unassembled WGS sequence"/>
</dbReference>
<evidence type="ECO:0000256" key="2">
    <source>
        <dbReference type="SAM" id="SignalP"/>
    </source>
</evidence>
<dbReference type="Pfam" id="PF00089">
    <property type="entry name" value="Trypsin"/>
    <property type="match status" value="1"/>
</dbReference>
<gene>
    <name evidence="6" type="primary">LOC108047410</name>
    <name evidence="4" type="synonym">108047410</name>
</gene>
<dbReference type="GeneID" id="108047410"/>
<dbReference type="SMART" id="SM00020">
    <property type="entry name" value="Tryp_SPc"/>
    <property type="match status" value="1"/>
</dbReference>
<keyword evidence="2" id="KW-0732">Signal</keyword>
<proteinExistence type="predicted"/>
<evidence type="ECO:0000313" key="4">
    <source>
        <dbReference type="EnsemblMetazoa" id="XP_016983053.1"/>
    </source>
</evidence>
<name>A0A6P4F6T8_DRORH</name>
<dbReference type="Gene3D" id="2.40.10.10">
    <property type="entry name" value="Trypsin-like serine proteases"/>
    <property type="match status" value="1"/>
</dbReference>
<organism evidence="6">
    <name type="scientific">Drosophila rhopaloa</name>
    <name type="common">Fruit fly</name>
    <dbReference type="NCBI Taxonomy" id="1041015"/>
    <lineage>
        <taxon>Eukaryota</taxon>
        <taxon>Metazoa</taxon>
        <taxon>Ecdysozoa</taxon>
        <taxon>Arthropoda</taxon>
        <taxon>Hexapoda</taxon>
        <taxon>Insecta</taxon>
        <taxon>Pterygota</taxon>
        <taxon>Neoptera</taxon>
        <taxon>Endopterygota</taxon>
        <taxon>Diptera</taxon>
        <taxon>Brachycera</taxon>
        <taxon>Muscomorpha</taxon>
        <taxon>Ephydroidea</taxon>
        <taxon>Drosophilidae</taxon>
        <taxon>Drosophila</taxon>
        <taxon>Sophophora</taxon>
    </lineage>
</organism>
<reference evidence="4" key="3">
    <citation type="submission" date="2025-05" db="UniProtKB">
        <authorList>
            <consortium name="EnsemblMetazoa"/>
        </authorList>
    </citation>
    <scope>IDENTIFICATION</scope>
</reference>
<dbReference type="PROSITE" id="PS50240">
    <property type="entry name" value="TRYPSIN_DOM"/>
    <property type="match status" value="1"/>
</dbReference>
<keyword evidence="1" id="KW-1015">Disulfide bond</keyword>
<dbReference type="RefSeq" id="XP_016983053.1">
    <property type="nucleotide sequence ID" value="XM_017127564.1"/>
</dbReference>
<protein>
    <submittedName>
        <fullName evidence="6">Chymotrypsin-like isoform X1</fullName>
    </submittedName>
</protein>
<dbReference type="GO" id="GO:0004252">
    <property type="term" value="F:serine-type endopeptidase activity"/>
    <property type="evidence" value="ECO:0007669"/>
    <property type="project" value="InterPro"/>
</dbReference>
<dbReference type="InterPro" id="IPR043504">
    <property type="entry name" value="Peptidase_S1_PA_chymotrypsin"/>
</dbReference>
<dbReference type="GO" id="GO:0006508">
    <property type="term" value="P:proteolysis"/>
    <property type="evidence" value="ECO:0007669"/>
    <property type="project" value="InterPro"/>
</dbReference>
<reference evidence="6" key="2">
    <citation type="submission" date="2025-04" db="UniProtKB">
        <authorList>
            <consortium name="RefSeq"/>
        </authorList>
    </citation>
    <scope>IDENTIFICATION</scope>
</reference>
<sequence>MTSPRCIAFCTLLLFQNGLSIFLDQNCGLIDSSKSRTPWLANILTEVEHKFICSGTLINRRYVLTTATCLQNRPAITVCLGKCDSFSDDVLYKNARYRIPHESYSSSNHQNDIGLINLQPNVEYNAYIKPICIRIDPQQKWSNSHMNGSLWSGIRYKPKHKSSICSEPPCKAIGKPLSIPDASNRSVQHGILSFQDSKTNAYVYTNVFEFIEWLVEKALDIDIIVSLPA</sequence>
<dbReference type="EnsemblMetazoa" id="XM_017127564.1">
    <property type="protein sequence ID" value="XP_016983053.1"/>
    <property type="gene ID" value="LOC108047410"/>
</dbReference>
<feature type="signal peptide" evidence="2">
    <location>
        <begin position="1"/>
        <end position="20"/>
    </location>
</feature>